<organism evidence="1 2">
    <name type="scientific">Winogradskyella jejuensis</name>
    <dbReference type="NCBI Taxonomy" id="1089305"/>
    <lineage>
        <taxon>Bacteria</taxon>
        <taxon>Pseudomonadati</taxon>
        <taxon>Bacteroidota</taxon>
        <taxon>Flavobacteriia</taxon>
        <taxon>Flavobacteriales</taxon>
        <taxon>Flavobacteriaceae</taxon>
        <taxon>Winogradskyella</taxon>
    </lineage>
</organism>
<gene>
    <name evidence="1" type="ORF">SAMN05444148_2521</name>
</gene>
<sequence>MSKISEKPLVSTKQEVQLVEGEFTCSEASFVINELINEKINFHKLQRLRLCEGDENSDTRYANKRIAELENEKLIAKSYIDKARKEGYDVFIDGVLEIRFVKK</sequence>
<dbReference type="OrthoDB" id="1144758at2"/>
<dbReference type="RefSeq" id="WP_073086956.1">
    <property type="nucleotide sequence ID" value="NZ_FQWS01000002.1"/>
</dbReference>
<dbReference type="STRING" id="1089305.SAMN05444148_2521"/>
<dbReference type="AlphaFoldDB" id="A0A1M5UL62"/>
<evidence type="ECO:0000313" key="2">
    <source>
        <dbReference type="Proteomes" id="UP000184522"/>
    </source>
</evidence>
<name>A0A1M5UL62_9FLAO</name>
<accession>A0A1M5UL62</accession>
<evidence type="ECO:0000313" key="1">
    <source>
        <dbReference type="EMBL" id="SHH63729.1"/>
    </source>
</evidence>
<dbReference type="Proteomes" id="UP000184522">
    <property type="component" value="Unassembled WGS sequence"/>
</dbReference>
<reference evidence="2" key="1">
    <citation type="submission" date="2016-11" db="EMBL/GenBank/DDBJ databases">
        <authorList>
            <person name="Varghese N."/>
            <person name="Submissions S."/>
        </authorList>
    </citation>
    <scope>NUCLEOTIDE SEQUENCE [LARGE SCALE GENOMIC DNA]</scope>
    <source>
        <strain evidence="2">DSM 25330</strain>
    </source>
</reference>
<protein>
    <submittedName>
        <fullName evidence="1">Uncharacterized protein</fullName>
    </submittedName>
</protein>
<dbReference type="EMBL" id="FQWS01000002">
    <property type="protein sequence ID" value="SHH63729.1"/>
    <property type="molecule type" value="Genomic_DNA"/>
</dbReference>
<keyword evidence="2" id="KW-1185">Reference proteome</keyword>
<proteinExistence type="predicted"/>